<evidence type="ECO:0000256" key="1">
    <source>
        <dbReference type="ARBA" id="ARBA00009995"/>
    </source>
</evidence>
<dbReference type="EMBL" id="MNCJ02000330">
    <property type="protein sequence ID" value="KAF5766907.1"/>
    <property type="molecule type" value="Genomic_DNA"/>
</dbReference>
<reference evidence="4" key="2">
    <citation type="submission" date="2017-02" db="EMBL/GenBank/DDBJ databases">
        <title>Sunflower complete genome.</title>
        <authorList>
            <person name="Langlade N."/>
            <person name="Munos S."/>
        </authorList>
    </citation>
    <scope>NUCLEOTIDE SEQUENCE [LARGE SCALE GENOMIC DNA]</scope>
    <source>
        <tissue evidence="4">Leaves</tissue>
    </source>
</reference>
<dbReference type="GO" id="GO:0005737">
    <property type="term" value="C:cytoplasm"/>
    <property type="evidence" value="ECO:0000318"/>
    <property type="project" value="GO_Central"/>
</dbReference>
<sequence length="528" mass="59399">MACERDYRLYHTLPCFDEYEDEQWYSWACDGDSGGTSSVLTIRHDHNKESTIMGACDDESSFKSHSVKGDGPTMVTGGPAATFGTQPVSMGGLQKNFMSKAMKSKALRNTIDFGASQIYFCTILKGNFPTNSFEEIILDDENHGIQNSHAVKIWYEVLFENLVDGQIVEVGEAMSSKDAPHIDQNEEKVVKLDGYVVKKYNEVHGLRLYGYLVVTILIERVKTIVNKKWSYAPFDPGGTGSESNEITREVELLGRALIIIEKNRIDVPFDPGGFSLGQNSRSSFSKGGENDAGISRILGVGKNYTGIRRINVFDLRFRITRYIITPDETSLSWLDKHPPNSVIYVSFGSLVKIEESRFLELAWGLANSKQPFLWVVRPGSIEGSEWLEPLPDEFLERIVEGRGYIVKWAPQQDVLAHRATGCFWTHNGWNSTLESICEGVPMICSPSFGDQLPNARYVSDVWKIWVELENGFEREEIESVIKRVLVGEEGLEFRNRINNIKGKVDICLKKGGSSYSSLEDLVNFILSF</sequence>
<protein>
    <submittedName>
        <fullName evidence="3 4">UDP-glucuronosyl/UDP-glucosyltransferase</fullName>
    </submittedName>
</protein>
<dbReference type="InParanoid" id="A0A251SCZ5"/>
<dbReference type="AlphaFoldDB" id="A0A251SCZ5"/>
<dbReference type="EMBL" id="CM007904">
    <property type="protein sequence ID" value="OTF96623.1"/>
    <property type="molecule type" value="Genomic_DNA"/>
</dbReference>
<evidence type="ECO:0000313" key="3">
    <source>
        <dbReference type="EMBL" id="KAF5766907.1"/>
    </source>
</evidence>
<dbReference type="PANTHER" id="PTHR48045">
    <property type="entry name" value="UDP-GLYCOSYLTRANSFERASE 72B1"/>
    <property type="match status" value="1"/>
</dbReference>
<reference evidence="3 5" key="1">
    <citation type="journal article" date="2017" name="Nature">
        <title>The sunflower genome provides insights into oil metabolism, flowering and Asterid evolution.</title>
        <authorList>
            <person name="Badouin H."/>
            <person name="Gouzy J."/>
            <person name="Grassa C.J."/>
            <person name="Murat F."/>
            <person name="Staton S.E."/>
            <person name="Cottret L."/>
            <person name="Lelandais-Briere C."/>
            <person name="Owens G.L."/>
            <person name="Carrere S."/>
            <person name="Mayjonade B."/>
            <person name="Legrand L."/>
            <person name="Gill N."/>
            <person name="Kane N.C."/>
            <person name="Bowers J.E."/>
            <person name="Hubner S."/>
            <person name="Bellec A."/>
            <person name="Berard A."/>
            <person name="Berges H."/>
            <person name="Blanchet N."/>
            <person name="Boniface M.C."/>
            <person name="Brunel D."/>
            <person name="Catrice O."/>
            <person name="Chaidir N."/>
            <person name="Claudel C."/>
            <person name="Donnadieu C."/>
            <person name="Faraut T."/>
            <person name="Fievet G."/>
            <person name="Helmstetter N."/>
            <person name="King M."/>
            <person name="Knapp S.J."/>
            <person name="Lai Z."/>
            <person name="Le Paslier M.C."/>
            <person name="Lippi Y."/>
            <person name="Lorenzon L."/>
            <person name="Mandel J.R."/>
            <person name="Marage G."/>
            <person name="Marchand G."/>
            <person name="Marquand E."/>
            <person name="Bret-Mestries E."/>
            <person name="Morien E."/>
            <person name="Nambeesan S."/>
            <person name="Nguyen T."/>
            <person name="Pegot-Espagnet P."/>
            <person name="Pouilly N."/>
            <person name="Raftis F."/>
            <person name="Sallet E."/>
            <person name="Schiex T."/>
            <person name="Thomas J."/>
            <person name="Vandecasteele C."/>
            <person name="Vares D."/>
            <person name="Vear F."/>
            <person name="Vautrin S."/>
            <person name="Crespi M."/>
            <person name="Mangin B."/>
            <person name="Burke J.M."/>
            <person name="Salse J."/>
            <person name="Munos S."/>
            <person name="Vincourt P."/>
            <person name="Rieseberg L.H."/>
            <person name="Langlade N.B."/>
        </authorList>
    </citation>
    <scope>NUCLEOTIDE SEQUENCE [LARGE SCALE GENOMIC DNA]</scope>
    <source>
        <strain evidence="5">cv. SF193</strain>
        <tissue evidence="3">Leaves</tissue>
    </source>
</reference>
<evidence type="ECO:0000313" key="4">
    <source>
        <dbReference type="EMBL" id="OTF96623.1"/>
    </source>
</evidence>
<comment type="similarity">
    <text evidence="1">Belongs to the UDP-glycosyltransferase family.</text>
</comment>
<reference evidence="3" key="3">
    <citation type="submission" date="2020-06" db="EMBL/GenBank/DDBJ databases">
        <title>Helianthus annuus Genome sequencing and assembly Release 2.</title>
        <authorList>
            <person name="Gouzy J."/>
            <person name="Langlade N."/>
            <person name="Munos S."/>
        </authorList>
    </citation>
    <scope>NUCLEOTIDE SEQUENCE</scope>
    <source>
        <tissue evidence="3">Leaves</tissue>
    </source>
</reference>
<proteinExistence type="inferred from homology"/>
<gene>
    <name evidence="4" type="ORF">HannXRQ_Chr15g0496181</name>
    <name evidence="3" type="ORF">HanXRQr2_Chr15g0720941</name>
</gene>
<dbReference type="PANTHER" id="PTHR48045:SF31">
    <property type="entry name" value="UDP-GLYCOSYLTRANSFERASE 76B1-LIKE"/>
    <property type="match status" value="1"/>
</dbReference>
<keyword evidence="5" id="KW-1185">Reference proteome</keyword>
<evidence type="ECO:0000256" key="2">
    <source>
        <dbReference type="ARBA" id="ARBA00022679"/>
    </source>
</evidence>
<dbReference type="GO" id="GO:0080043">
    <property type="term" value="F:quercetin 3-O-glucosyltransferase activity"/>
    <property type="evidence" value="ECO:0000318"/>
    <property type="project" value="GO_Central"/>
</dbReference>
<dbReference type="Pfam" id="PF00201">
    <property type="entry name" value="UDPGT"/>
    <property type="match status" value="1"/>
</dbReference>
<dbReference type="FunFam" id="3.40.50.2000:FF:000040">
    <property type="entry name" value="UDP-glycosyltransferase 76C1"/>
    <property type="match status" value="1"/>
</dbReference>
<dbReference type="SUPFAM" id="SSF53756">
    <property type="entry name" value="UDP-Glycosyltransferase/glycogen phosphorylase"/>
    <property type="match status" value="1"/>
</dbReference>
<dbReference type="Gene3D" id="3.40.50.2000">
    <property type="entry name" value="Glycogen Phosphorylase B"/>
    <property type="match status" value="1"/>
</dbReference>
<dbReference type="Proteomes" id="UP000215914">
    <property type="component" value="Chromosome 15"/>
</dbReference>
<dbReference type="GO" id="GO:0080044">
    <property type="term" value="F:quercetin 7-O-glucosyltransferase activity"/>
    <property type="evidence" value="ECO:0000318"/>
    <property type="project" value="GO_Central"/>
</dbReference>
<evidence type="ECO:0000313" key="5">
    <source>
        <dbReference type="Proteomes" id="UP000215914"/>
    </source>
</evidence>
<organism evidence="4 5">
    <name type="scientific">Helianthus annuus</name>
    <name type="common">Common sunflower</name>
    <dbReference type="NCBI Taxonomy" id="4232"/>
    <lineage>
        <taxon>Eukaryota</taxon>
        <taxon>Viridiplantae</taxon>
        <taxon>Streptophyta</taxon>
        <taxon>Embryophyta</taxon>
        <taxon>Tracheophyta</taxon>
        <taxon>Spermatophyta</taxon>
        <taxon>Magnoliopsida</taxon>
        <taxon>eudicotyledons</taxon>
        <taxon>Gunneridae</taxon>
        <taxon>Pentapetalae</taxon>
        <taxon>asterids</taxon>
        <taxon>campanulids</taxon>
        <taxon>Asterales</taxon>
        <taxon>Asteraceae</taxon>
        <taxon>Asteroideae</taxon>
        <taxon>Heliantheae alliance</taxon>
        <taxon>Heliantheae</taxon>
        <taxon>Helianthus</taxon>
    </lineage>
</organism>
<dbReference type="Gramene" id="mRNA:HanXRQr2_Chr15g0720941">
    <property type="protein sequence ID" value="mRNA:HanXRQr2_Chr15g0720941"/>
    <property type="gene ID" value="HanXRQr2_Chr15g0720941"/>
</dbReference>
<dbReference type="InterPro" id="IPR002213">
    <property type="entry name" value="UDP_glucos_trans"/>
</dbReference>
<dbReference type="CDD" id="cd03784">
    <property type="entry name" value="GT1_Gtf-like"/>
    <property type="match status" value="1"/>
</dbReference>
<name>A0A251SCZ5_HELAN</name>
<accession>A0A251SCZ5</accession>
<keyword evidence="2 4" id="KW-0808">Transferase</keyword>